<dbReference type="EMBL" id="CAJVQC010147983">
    <property type="protein sequence ID" value="CAG8845716.1"/>
    <property type="molecule type" value="Genomic_DNA"/>
</dbReference>
<comment type="caution">
    <text evidence="1">The sequence shown here is derived from an EMBL/GenBank/DDBJ whole genome shotgun (WGS) entry which is preliminary data.</text>
</comment>
<accession>A0ACA9SRC9</accession>
<evidence type="ECO:0000313" key="1">
    <source>
        <dbReference type="EMBL" id="CAG8845716.1"/>
    </source>
</evidence>
<evidence type="ECO:0000313" key="2">
    <source>
        <dbReference type="Proteomes" id="UP000789920"/>
    </source>
</evidence>
<protein>
    <submittedName>
        <fullName evidence="1">17821_t:CDS:1</fullName>
    </submittedName>
</protein>
<name>A0ACA9SRC9_9GLOM</name>
<keyword evidence="2" id="KW-1185">Reference proteome</keyword>
<gene>
    <name evidence="1" type="ORF">RPERSI_LOCUS33792</name>
</gene>
<dbReference type="Proteomes" id="UP000789920">
    <property type="component" value="Unassembled WGS sequence"/>
</dbReference>
<organism evidence="1 2">
    <name type="scientific">Racocetra persica</name>
    <dbReference type="NCBI Taxonomy" id="160502"/>
    <lineage>
        <taxon>Eukaryota</taxon>
        <taxon>Fungi</taxon>
        <taxon>Fungi incertae sedis</taxon>
        <taxon>Mucoromycota</taxon>
        <taxon>Glomeromycotina</taxon>
        <taxon>Glomeromycetes</taxon>
        <taxon>Diversisporales</taxon>
        <taxon>Gigasporaceae</taxon>
        <taxon>Racocetra</taxon>
    </lineage>
</organism>
<feature type="non-terminal residue" evidence="1">
    <location>
        <position position="1"/>
    </location>
</feature>
<reference evidence="1" key="1">
    <citation type="submission" date="2021-06" db="EMBL/GenBank/DDBJ databases">
        <authorList>
            <person name="Kallberg Y."/>
            <person name="Tangrot J."/>
            <person name="Rosling A."/>
        </authorList>
    </citation>
    <scope>NUCLEOTIDE SEQUENCE</scope>
    <source>
        <strain evidence="1">MA461A</strain>
    </source>
</reference>
<sequence length="140" mass="16548">KLIRAKESDEMDKIRKEVREVKKGIKNDLKRREIKYENEKLEKIFSVCEEVVGTQVSLDQIQAYFEEEAESKFKKIVEAYTVLYNPSKRKRYDNSEGSFCYADSDFHAAYNTAYEEFAELIERALKETRGALKEVRQDLE</sequence>
<feature type="non-terminal residue" evidence="1">
    <location>
        <position position="140"/>
    </location>
</feature>
<proteinExistence type="predicted"/>